<protein>
    <submittedName>
        <fullName evidence="1">Uncharacterized protein</fullName>
    </submittedName>
</protein>
<accession>A0A9J6FRC9</accession>
<gene>
    <name evidence="1" type="ORF">HPB48_021052</name>
</gene>
<dbReference type="VEuPathDB" id="VectorBase:HLOH_049059"/>
<comment type="caution">
    <text evidence="1">The sequence shown here is derived from an EMBL/GenBank/DDBJ whole genome shotgun (WGS) entry which is preliminary data.</text>
</comment>
<dbReference type="Proteomes" id="UP000821853">
    <property type="component" value="Chromosome 10"/>
</dbReference>
<organism evidence="1 2">
    <name type="scientific">Haemaphysalis longicornis</name>
    <name type="common">Bush tick</name>
    <dbReference type="NCBI Taxonomy" id="44386"/>
    <lineage>
        <taxon>Eukaryota</taxon>
        <taxon>Metazoa</taxon>
        <taxon>Ecdysozoa</taxon>
        <taxon>Arthropoda</taxon>
        <taxon>Chelicerata</taxon>
        <taxon>Arachnida</taxon>
        <taxon>Acari</taxon>
        <taxon>Parasitiformes</taxon>
        <taxon>Ixodida</taxon>
        <taxon>Ixodoidea</taxon>
        <taxon>Ixodidae</taxon>
        <taxon>Haemaphysalinae</taxon>
        <taxon>Haemaphysalis</taxon>
    </lineage>
</organism>
<keyword evidence="2" id="KW-1185">Reference proteome</keyword>
<reference evidence="1 2" key="1">
    <citation type="journal article" date="2020" name="Cell">
        <title>Large-Scale Comparative Analyses of Tick Genomes Elucidate Their Genetic Diversity and Vector Capacities.</title>
        <authorList>
            <consortium name="Tick Genome and Microbiome Consortium (TIGMIC)"/>
            <person name="Jia N."/>
            <person name="Wang J."/>
            <person name="Shi W."/>
            <person name="Du L."/>
            <person name="Sun Y."/>
            <person name="Zhan W."/>
            <person name="Jiang J.F."/>
            <person name="Wang Q."/>
            <person name="Zhang B."/>
            <person name="Ji P."/>
            <person name="Bell-Sakyi L."/>
            <person name="Cui X.M."/>
            <person name="Yuan T.T."/>
            <person name="Jiang B.G."/>
            <person name="Yang W.F."/>
            <person name="Lam T.T."/>
            <person name="Chang Q.C."/>
            <person name="Ding S.J."/>
            <person name="Wang X.J."/>
            <person name="Zhu J.G."/>
            <person name="Ruan X.D."/>
            <person name="Zhao L."/>
            <person name="Wei J.T."/>
            <person name="Ye R.Z."/>
            <person name="Que T.C."/>
            <person name="Du C.H."/>
            <person name="Zhou Y.H."/>
            <person name="Cheng J.X."/>
            <person name="Dai P.F."/>
            <person name="Guo W.B."/>
            <person name="Han X.H."/>
            <person name="Huang E.J."/>
            <person name="Li L.F."/>
            <person name="Wei W."/>
            <person name="Gao Y.C."/>
            <person name="Liu J.Z."/>
            <person name="Shao H.Z."/>
            <person name="Wang X."/>
            <person name="Wang C.C."/>
            <person name="Yang T.C."/>
            <person name="Huo Q.B."/>
            <person name="Li W."/>
            <person name="Chen H.Y."/>
            <person name="Chen S.E."/>
            <person name="Zhou L.G."/>
            <person name="Ni X.B."/>
            <person name="Tian J.H."/>
            <person name="Sheng Y."/>
            <person name="Liu T."/>
            <person name="Pan Y.S."/>
            <person name="Xia L.Y."/>
            <person name="Li J."/>
            <person name="Zhao F."/>
            <person name="Cao W.C."/>
        </authorList>
    </citation>
    <scope>NUCLEOTIDE SEQUENCE [LARGE SCALE GENOMIC DNA]</scope>
    <source>
        <strain evidence="1">HaeL-2018</strain>
    </source>
</reference>
<evidence type="ECO:0000313" key="1">
    <source>
        <dbReference type="EMBL" id="KAH9364644.1"/>
    </source>
</evidence>
<name>A0A9J6FRC9_HAELO</name>
<sequence length="136" mass="15220">MSCASLCGQCLSPHESACAQSHETFLPPNITPHLQRTDLGIVRSVTLQHRTRLAEHLLFDRQQDRATVTDMSFAIQVISAIWNGLRSEVVRNCSRKGGLNCGDMVEEEPHMEDPKKDSLENEAWTCIQETADVLES</sequence>
<dbReference type="EMBL" id="JABSTR010000002">
    <property type="protein sequence ID" value="KAH9364644.1"/>
    <property type="molecule type" value="Genomic_DNA"/>
</dbReference>
<evidence type="ECO:0000313" key="2">
    <source>
        <dbReference type="Proteomes" id="UP000821853"/>
    </source>
</evidence>
<dbReference type="AlphaFoldDB" id="A0A9J6FRC9"/>
<proteinExistence type="predicted"/>